<keyword evidence="8 11" id="KW-1133">Transmembrane helix</keyword>
<sequence>MRYSAGIICRCGLSLLLALLSTCSGLYEDQIGKFDWRQEYVGKLVDGAFDTSSVDRIIVATESNVLAAISAKTGDILWRQILENGPRGTVKLLHVASPSSTGARLNRGNTGHDVITVTGSNPALVRGWNSNLGTLEWEWSLIPSVPEQSAAPAVWFEHDGLLYHVVPVWGSHLEVTPYQAVSGQQARSTTSRIAAGWIAKDRCTLAGTFFACAIKEQLLALDLAADASSTVVSKPLGSEAVGRPRAVRGEPAVIQNGRYYSLRTDQKLTFGSKDAALVDRMVQEGEPILLQGMIDRMTNKLTINAHRLRDFVRFESVEFSTDFSETLGDPELIAIRCKQSSGGSTSRVAAGLVCRVLLSTEDGAIVLVQQGKIKWVREEALAEVDTADFLDLTLSDAEGAIEEELNNKNGDVFGAFQRRITAQLSHVKNLILHVLGVGPAPSKAQRAGLVRDDFGLHKMLIVVTSSGKIFGIDNVSGKHHWVRYLPSFTGFGNGQPMKLLVQRTSRFYPLPAQCVILGREKSDSKRGLLYIFNPITGQPVAGGGLVQLPYRVQQVALLHQTGPDFLKGLLLLDDDNNAHVVPDSLAAHANNFYMFTTDQRMAQMRGFLVQYRAGKLETLPTWQIDLSGAGKSQQIIAVEGKSPIEHVHSQGRVMADRSVLYKYINPNLVAVATTGPDNIHKYILNVYLVDVVSGSIVFSMSHKRIRPPLHMVHSENWLVYSYYNDKARRTEITSIELYEGKTQTNSTVWSSLDAPPLPMVERQSYILPMAVAALKETITEKGITSKHILIGLTTGAVAEMSWALLDPRRPVTSPEKAREEGIVPYMPELPLPHEILINYNQTVSHIRGIHTAPSGLESTCLVLVHGLDLFVTRVSPSKTFDLLKEDFDYFLITVVLVVLTSTSFVVKQLASKKIIKQAWK</sequence>
<dbReference type="InterPro" id="IPR015943">
    <property type="entry name" value="WD40/YVTN_repeat-like_dom_sf"/>
</dbReference>
<dbReference type="FunFam" id="2.130.10.10:FF:002651">
    <property type="entry name" value="ER membrane protein complex subunit 1-like Protein"/>
    <property type="match status" value="1"/>
</dbReference>
<dbReference type="STRING" id="139723.A0A182M6M6"/>
<comment type="similarity">
    <text evidence="2">Belongs to the EMC1 family.</text>
</comment>
<feature type="chain" id="PRO_5008127911" description="ER membrane protein complex subunit 1" evidence="12">
    <location>
        <begin position="26"/>
        <end position="920"/>
    </location>
</feature>
<dbReference type="VEuPathDB" id="VectorBase:ACUA010777"/>
<feature type="transmembrane region" description="Helical" evidence="11">
    <location>
        <begin position="889"/>
        <end position="910"/>
    </location>
</feature>
<dbReference type="GO" id="GO:0034975">
    <property type="term" value="P:protein folding in endoplasmic reticulum"/>
    <property type="evidence" value="ECO:0007669"/>
    <property type="project" value="TreeGrafter"/>
</dbReference>
<feature type="signal peptide" evidence="12">
    <location>
        <begin position="1"/>
        <end position="25"/>
    </location>
</feature>
<reference evidence="15" key="2">
    <citation type="submission" date="2020-05" db="UniProtKB">
        <authorList>
            <consortium name="EnsemblMetazoa"/>
        </authorList>
    </citation>
    <scope>IDENTIFICATION</scope>
    <source>
        <strain evidence="15">A-37</strain>
    </source>
</reference>
<dbReference type="PANTHER" id="PTHR21573:SF0">
    <property type="entry name" value="ER MEMBRANE PROTEIN COMPLEX SUBUNIT 1"/>
    <property type="match status" value="1"/>
</dbReference>
<dbReference type="Proteomes" id="UP000075883">
    <property type="component" value="Unassembled WGS sequence"/>
</dbReference>
<keyword evidence="5 11" id="KW-0812">Transmembrane</keyword>
<feature type="domain" description="ER membrane protein complex subunit 1 C-terminal" evidence="13">
    <location>
        <begin position="714"/>
        <end position="919"/>
    </location>
</feature>
<accession>A0A182M6M6</accession>
<keyword evidence="9 11" id="KW-0472">Membrane</keyword>
<organism evidence="15 16">
    <name type="scientific">Anopheles culicifacies</name>
    <dbReference type="NCBI Taxonomy" id="139723"/>
    <lineage>
        <taxon>Eukaryota</taxon>
        <taxon>Metazoa</taxon>
        <taxon>Ecdysozoa</taxon>
        <taxon>Arthropoda</taxon>
        <taxon>Hexapoda</taxon>
        <taxon>Insecta</taxon>
        <taxon>Pterygota</taxon>
        <taxon>Neoptera</taxon>
        <taxon>Endopterygota</taxon>
        <taxon>Diptera</taxon>
        <taxon>Nematocera</taxon>
        <taxon>Culicoidea</taxon>
        <taxon>Culicidae</taxon>
        <taxon>Anophelinae</taxon>
        <taxon>Anopheles</taxon>
        <taxon>culicifacies species complex</taxon>
    </lineage>
</organism>
<keyword evidence="6 12" id="KW-0732">Signal</keyword>
<evidence type="ECO:0000256" key="11">
    <source>
        <dbReference type="SAM" id="Phobius"/>
    </source>
</evidence>
<dbReference type="Pfam" id="PF07774">
    <property type="entry name" value="EMC1_C"/>
    <property type="match status" value="1"/>
</dbReference>
<protein>
    <recommendedName>
        <fullName evidence="4">ER membrane protein complex subunit 1</fullName>
    </recommendedName>
</protein>
<evidence type="ECO:0000259" key="13">
    <source>
        <dbReference type="Pfam" id="PF07774"/>
    </source>
</evidence>
<dbReference type="EnsemblMetazoa" id="ACUA010777-RA">
    <property type="protein sequence ID" value="ACUA010777-PA"/>
    <property type="gene ID" value="ACUA010777"/>
</dbReference>
<evidence type="ECO:0000256" key="8">
    <source>
        <dbReference type="ARBA" id="ARBA00022989"/>
    </source>
</evidence>
<evidence type="ECO:0000256" key="1">
    <source>
        <dbReference type="ARBA" id="ARBA00004115"/>
    </source>
</evidence>
<evidence type="ECO:0000256" key="7">
    <source>
        <dbReference type="ARBA" id="ARBA00022824"/>
    </source>
</evidence>
<evidence type="ECO:0000313" key="15">
    <source>
        <dbReference type="EnsemblMetazoa" id="ACUA010777-PA"/>
    </source>
</evidence>
<evidence type="ECO:0000256" key="9">
    <source>
        <dbReference type="ARBA" id="ARBA00023136"/>
    </source>
</evidence>
<evidence type="ECO:0000256" key="10">
    <source>
        <dbReference type="ARBA" id="ARBA00023180"/>
    </source>
</evidence>
<feature type="domain" description="EMC1 first beta-propeller" evidence="14">
    <location>
        <begin position="26"/>
        <end position="149"/>
    </location>
</feature>
<dbReference type="InterPro" id="IPR026895">
    <property type="entry name" value="EMC1"/>
</dbReference>
<comment type="subcellular location">
    <subcellularLocation>
        <location evidence="1">Endoplasmic reticulum membrane</location>
        <topology evidence="1">Single-pass type I membrane protein</topology>
    </subcellularLocation>
</comment>
<comment type="subunit">
    <text evidence="3">Component of the ER membrane protein complex (EMC).</text>
</comment>
<keyword evidence="10" id="KW-0325">Glycoprotein</keyword>
<proteinExistence type="inferred from homology"/>
<dbReference type="InterPro" id="IPR058545">
    <property type="entry name" value="Beta-prop_EMC1_1st"/>
</dbReference>
<dbReference type="AlphaFoldDB" id="A0A182M6M6"/>
<keyword evidence="7" id="KW-0256">Endoplasmic reticulum</keyword>
<evidence type="ECO:0000256" key="3">
    <source>
        <dbReference type="ARBA" id="ARBA00011276"/>
    </source>
</evidence>
<dbReference type="GO" id="GO:0072546">
    <property type="term" value="C:EMC complex"/>
    <property type="evidence" value="ECO:0007669"/>
    <property type="project" value="InterPro"/>
</dbReference>
<evidence type="ECO:0000256" key="2">
    <source>
        <dbReference type="ARBA" id="ARBA00007904"/>
    </source>
</evidence>
<reference evidence="16" key="1">
    <citation type="submission" date="2013-09" db="EMBL/GenBank/DDBJ databases">
        <title>The Genome Sequence of Anopheles culicifacies species A.</title>
        <authorList>
            <consortium name="The Broad Institute Genomics Platform"/>
            <person name="Neafsey D.E."/>
            <person name="Besansky N."/>
            <person name="Howell P."/>
            <person name="Walton C."/>
            <person name="Young S.K."/>
            <person name="Zeng Q."/>
            <person name="Gargeya S."/>
            <person name="Fitzgerald M."/>
            <person name="Haas B."/>
            <person name="Abouelleil A."/>
            <person name="Allen A.W."/>
            <person name="Alvarado L."/>
            <person name="Arachchi H.M."/>
            <person name="Berlin A.M."/>
            <person name="Chapman S.B."/>
            <person name="Gainer-Dewar J."/>
            <person name="Goldberg J."/>
            <person name="Griggs A."/>
            <person name="Gujja S."/>
            <person name="Hansen M."/>
            <person name="Howarth C."/>
            <person name="Imamovic A."/>
            <person name="Ireland A."/>
            <person name="Larimer J."/>
            <person name="McCowan C."/>
            <person name="Murphy C."/>
            <person name="Pearson M."/>
            <person name="Poon T.W."/>
            <person name="Priest M."/>
            <person name="Roberts A."/>
            <person name="Saif S."/>
            <person name="Shea T."/>
            <person name="Sisk P."/>
            <person name="Sykes S."/>
            <person name="Wortman J."/>
            <person name="Nusbaum C."/>
            <person name="Birren B."/>
        </authorList>
    </citation>
    <scope>NUCLEOTIDE SEQUENCE [LARGE SCALE GENOMIC DNA]</scope>
    <source>
        <strain evidence="16">A-37</strain>
    </source>
</reference>
<evidence type="ECO:0000256" key="4">
    <source>
        <dbReference type="ARBA" id="ARBA00020824"/>
    </source>
</evidence>
<evidence type="ECO:0000313" key="16">
    <source>
        <dbReference type="Proteomes" id="UP000075883"/>
    </source>
</evidence>
<keyword evidence="16" id="KW-1185">Reference proteome</keyword>
<dbReference type="EMBL" id="AXCM01006813">
    <property type="status" value="NOT_ANNOTATED_CDS"/>
    <property type="molecule type" value="Genomic_DNA"/>
</dbReference>
<dbReference type="InterPro" id="IPR011678">
    <property type="entry name" value="EMC1_C"/>
</dbReference>
<evidence type="ECO:0000259" key="14">
    <source>
        <dbReference type="Pfam" id="PF25293"/>
    </source>
</evidence>
<dbReference type="Pfam" id="PF25293">
    <property type="entry name" value="Beta-prop_EMC1_N"/>
    <property type="match status" value="1"/>
</dbReference>
<evidence type="ECO:0000256" key="5">
    <source>
        <dbReference type="ARBA" id="ARBA00022692"/>
    </source>
</evidence>
<dbReference type="PANTHER" id="PTHR21573">
    <property type="entry name" value="ER MEMBRANE PROTEIN COMPLEX SUBUNIT 1"/>
    <property type="match status" value="1"/>
</dbReference>
<dbReference type="Gene3D" id="2.130.10.10">
    <property type="entry name" value="YVTN repeat-like/Quinoprotein amine dehydrogenase"/>
    <property type="match status" value="1"/>
</dbReference>
<dbReference type="InterPro" id="IPR011047">
    <property type="entry name" value="Quinoprotein_ADH-like_sf"/>
</dbReference>
<evidence type="ECO:0000256" key="6">
    <source>
        <dbReference type="ARBA" id="ARBA00022729"/>
    </source>
</evidence>
<evidence type="ECO:0000256" key="12">
    <source>
        <dbReference type="SAM" id="SignalP"/>
    </source>
</evidence>
<name>A0A182M6M6_9DIPT</name>
<dbReference type="SUPFAM" id="SSF50998">
    <property type="entry name" value="Quinoprotein alcohol dehydrogenase-like"/>
    <property type="match status" value="1"/>
</dbReference>